<dbReference type="NCBIfam" id="TIGR03971">
    <property type="entry name" value="SDR_subfam_1"/>
    <property type="match status" value="1"/>
</dbReference>
<dbReference type="FunFam" id="3.40.50.720:FF:000084">
    <property type="entry name" value="Short-chain dehydrogenase reductase"/>
    <property type="match status" value="1"/>
</dbReference>
<dbReference type="Gene3D" id="3.40.50.720">
    <property type="entry name" value="NAD(P)-binding Rossmann-like Domain"/>
    <property type="match status" value="1"/>
</dbReference>
<organism evidence="5 6">
    <name type="scientific">Saccharopolyspora karakumensis</name>
    <dbReference type="NCBI Taxonomy" id="2530386"/>
    <lineage>
        <taxon>Bacteria</taxon>
        <taxon>Bacillati</taxon>
        <taxon>Actinomycetota</taxon>
        <taxon>Actinomycetes</taxon>
        <taxon>Pseudonocardiales</taxon>
        <taxon>Pseudonocardiaceae</taxon>
        <taxon>Saccharopolyspora</taxon>
    </lineage>
</organism>
<protein>
    <submittedName>
        <fullName evidence="5">NAD(P)-dependent oxidoreductase</fullName>
    </submittedName>
</protein>
<dbReference type="InterPro" id="IPR036291">
    <property type="entry name" value="NAD(P)-bd_dom_sf"/>
</dbReference>
<evidence type="ECO:0000256" key="4">
    <source>
        <dbReference type="RuleBase" id="RU000363"/>
    </source>
</evidence>
<comment type="caution">
    <text evidence="5">The sequence shown here is derived from an EMBL/GenBank/DDBJ whole genome shotgun (WGS) entry which is preliminary data.</text>
</comment>
<name>A0A4R5BXV2_9PSEU</name>
<dbReference type="GO" id="GO:0016491">
    <property type="term" value="F:oxidoreductase activity"/>
    <property type="evidence" value="ECO:0007669"/>
    <property type="project" value="UniProtKB-KW"/>
</dbReference>
<dbReference type="InterPro" id="IPR002347">
    <property type="entry name" value="SDR_fam"/>
</dbReference>
<dbReference type="SUPFAM" id="SSF51735">
    <property type="entry name" value="NAD(P)-binding Rossmann-fold domains"/>
    <property type="match status" value="1"/>
</dbReference>
<evidence type="ECO:0000313" key="6">
    <source>
        <dbReference type="Proteomes" id="UP000294723"/>
    </source>
</evidence>
<sequence>MAKLDGKVAFVTGVARGQGRSHALTLAREGAAIIGIDICQQIDTVPYAMSTPNDLEETVRLVEEAGGKIHVQQADIRDLDAVKGAVDGGMDLFGRLDVVVANAATINGLGPLWEIPEQEFRDQWEVNVGGAWHTIKATVPTLLEQGEGGSIILTASMVGLASETNIGHYSASKYGVIGLMKNLSVELAPHSVRVNTVCPTAVNTPMIMHEEFYSLFSGGTGNRLEDALPAMQGLNALPVPFLEPSDVSKTVLYLACDDSRYVTGTNAVVDAGALLPFKIPHPATT</sequence>
<evidence type="ECO:0000256" key="1">
    <source>
        <dbReference type="ARBA" id="ARBA00006484"/>
    </source>
</evidence>
<dbReference type="Pfam" id="PF00106">
    <property type="entry name" value="adh_short"/>
    <property type="match status" value="1"/>
</dbReference>
<dbReference type="RefSeq" id="WP_132681886.1">
    <property type="nucleotide sequence ID" value="NZ_SMLA01000008.1"/>
</dbReference>
<dbReference type="Proteomes" id="UP000294723">
    <property type="component" value="Unassembled WGS sequence"/>
</dbReference>
<dbReference type="PROSITE" id="PS00061">
    <property type="entry name" value="ADH_SHORT"/>
    <property type="match status" value="1"/>
</dbReference>
<comment type="similarity">
    <text evidence="1 4">Belongs to the short-chain dehydrogenases/reductases (SDR) family.</text>
</comment>
<dbReference type="CDD" id="cd05233">
    <property type="entry name" value="SDR_c"/>
    <property type="match status" value="1"/>
</dbReference>
<evidence type="ECO:0000256" key="3">
    <source>
        <dbReference type="ARBA" id="ARBA00023027"/>
    </source>
</evidence>
<keyword evidence="6" id="KW-1185">Reference proteome</keyword>
<dbReference type="PRINTS" id="PR00081">
    <property type="entry name" value="GDHRDH"/>
</dbReference>
<dbReference type="InterPro" id="IPR020904">
    <property type="entry name" value="Sc_DH/Rdtase_CS"/>
</dbReference>
<dbReference type="PRINTS" id="PR00080">
    <property type="entry name" value="SDRFAMILY"/>
</dbReference>
<evidence type="ECO:0000256" key="2">
    <source>
        <dbReference type="ARBA" id="ARBA00023002"/>
    </source>
</evidence>
<accession>A0A4R5BXV2</accession>
<keyword evidence="3" id="KW-0520">NAD</keyword>
<proteinExistence type="inferred from homology"/>
<dbReference type="PANTHER" id="PTHR24321:SF8">
    <property type="entry name" value="ESTRADIOL 17-BETA-DEHYDROGENASE 8-RELATED"/>
    <property type="match status" value="1"/>
</dbReference>
<evidence type="ECO:0000313" key="5">
    <source>
        <dbReference type="EMBL" id="TDD90523.1"/>
    </source>
</evidence>
<dbReference type="EMBL" id="SMLA01000008">
    <property type="protein sequence ID" value="TDD90523.1"/>
    <property type="molecule type" value="Genomic_DNA"/>
</dbReference>
<dbReference type="InterPro" id="IPR023985">
    <property type="entry name" value="SDR_subfam_1"/>
</dbReference>
<dbReference type="AlphaFoldDB" id="A0A4R5BXV2"/>
<gene>
    <name evidence="5" type="ORF">E1202_07750</name>
</gene>
<dbReference type="PANTHER" id="PTHR24321">
    <property type="entry name" value="DEHYDROGENASES, SHORT CHAIN"/>
    <property type="match status" value="1"/>
</dbReference>
<dbReference type="NCBIfam" id="NF009467">
    <property type="entry name" value="PRK12826.1-3"/>
    <property type="match status" value="1"/>
</dbReference>
<reference evidence="5 6" key="1">
    <citation type="submission" date="2019-03" db="EMBL/GenBank/DDBJ databases">
        <title>Draft genome sequences of novel Actinobacteria.</title>
        <authorList>
            <person name="Sahin N."/>
            <person name="Ay H."/>
            <person name="Saygin H."/>
        </authorList>
    </citation>
    <scope>NUCLEOTIDE SEQUENCE [LARGE SCALE GENOMIC DNA]</scope>
    <source>
        <strain evidence="5 6">5K548</strain>
    </source>
</reference>
<keyword evidence="2" id="KW-0560">Oxidoreductase</keyword>